<gene>
    <name evidence="1" type="ORF">P691DRAFT_805261</name>
</gene>
<comment type="caution">
    <text evidence="1">The sequence shown here is derived from an EMBL/GenBank/DDBJ whole genome shotgun (WGS) entry which is preliminary data.</text>
</comment>
<keyword evidence="2" id="KW-1185">Reference proteome</keyword>
<organism evidence="1 2">
    <name type="scientific">Macrolepiota fuliginosa MF-IS2</name>
    <dbReference type="NCBI Taxonomy" id="1400762"/>
    <lineage>
        <taxon>Eukaryota</taxon>
        <taxon>Fungi</taxon>
        <taxon>Dikarya</taxon>
        <taxon>Basidiomycota</taxon>
        <taxon>Agaricomycotina</taxon>
        <taxon>Agaricomycetes</taxon>
        <taxon>Agaricomycetidae</taxon>
        <taxon>Agaricales</taxon>
        <taxon>Agaricineae</taxon>
        <taxon>Agaricaceae</taxon>
        <taxon>Macrolepiota</taxon>
    </lineage>
</organism>
<dbReference type="AlphaFoldDB" id="A0A9P6C1V6"/>
<dbReference type="EMBL" id="MU151284">
    <property type="protein sequence ID" value="KAF9445733.1"/>
    <property type="molecule type" value="Genomic_DNA"/>
</dbReference>
<evidence type="ECO:0000313" key="1">
    <source>
        <dbReference type="EMBL" id="KAF9445733.1"/>
    </source>
</evidence>
<name>A0A9P6C1V6_9AGAR</name>
<dbReference type="Proteomes" id="UP000807342">
    <property type="component" value="Unassembled WGS sequence"/>
</dbReference>
<evidence type="ECO:0000313" key="2">
    <source>
        <dbReference type="Proteomes" id="UP000807342"/>
    </source>
</evidence>
<protein>
    <submittedName>
        <fullName evidence="1">Uncharacterized protein</fullName>
    </submittedName>
</protein>
<proteinExistence type="predicted"/>
<sequence length="66" mass="7397">MSTDPKSPWNTQQTLVAVPKVPQPNIAHSTYVPVSHSSTLLFSCCCDWINQLVLARRSVNNLTTYH</sequence>
<accession>A0A9P6C1V6</accession>
<reference evidence="1" key="1">
    <citation type="submission" date="2020-11" db="EMBL/GenBank/DDBJ databases">
        <authorList>
            <consortium name="DOE Joint Genome Institute"/>
            <person name="Ahrendt S."/>
            <person name="Riley R."/>
            <person name="Andreopoulos W."/>
            <person name="Labutti K."/>
            <person name="Pangilinan J."/>
            <person name="Ruiz-Duenas F.J."/>
            <person name="Barrasa J.M."/>
            <person name="Sanchez-Garcia M."/>
            <person name="Camarero S."/>
            <person name="Miyauchi S."/>
            <person name="Serrano A."/>
            <person name="Linde D."/>
            <person name="Babiker R."/>
            <person name="Drula E."/>
            <person name="Ayuso-Fernandez I."/>
            <person name="Pacheco R."/>
            <person name="Padilla G."/>
            <person name="Ferreira P."/>
            <person name="Barriuso J."/>
            <person name="Kellner H."/>
            <person name="Castanera R."/>
            <person name="Alfaro M."/>
            <person name="Ramirez L."/>
            <person name="Pisabarro A.G."/>
            <person name="Kuo A."/>
            <person name="Tritt A."/>
            <person name="Lipzen A."/>
            <person name="He G."/>
            <person name="Yan M."/>
            <person name="Ng V."/>
            <person name="Cullen D."/>
            <person name="Martin F."/>
            <person name="Rosso M.-N."/>
            <person name="Henrissat B."/>
            <person name="Hibbett D."/>
            <person name="Martinez A.T."/>
            <person name="Grigoriev I.V."/>
        </authorList>
    </citation>
    <scope>NUCLEOTIDE SEQUENCE</scope>
    <source>
        <strain evidence="1">MF-IS2</strain>
    </source>
</reference>